<keyword evidence="1" id="KW-0732">Signal</keyword>
<gene>
    <name evidence="2" type="ORF">POPTR_005G237401</name>
</gene>
<evidence type="ECO:0000313" key="2">
    <source>
        <dbReference type="EMBL" id="RQO90992.1"/>
    </source>
</evidence>
<reference evidence="2 3" key="1">
    <citation type="journal article" date="2006" name="Science">
        <title>The genome of black cottonwood, Populus trichocarpa (Torr. &amp; Gray).</title>
        <authorList>
            <person name="Tuskan G.A."/>
            <person name="Difazio S."/>
            <person name="Jansson S."/>
            <person name="Bohlmann J."/>
            <person name="Grigoriev I."/>
            <person name="Hellsten U."/>
            <person name="Putnam N."/>
            <person name="Ralph S."/>
            <person name="Rombauts S."/>
            <person name="Salamov A."/>
            <person name="Schein J."/>
            <person name="Sterck L."/>
            <person name="Aerts A."/>
            <person name="Bhalerao R.R."/>
            <person name="Bhalerao R.P."/>
            <person name="Blaudez D."/>
            <person name="Boerjan W."/>
            <person name="Brun A."/>
            <person name="Brunner A."/>
            <person name="Busov V."/>
            <person name="Campbell M."/>
            <person name="Carlson J."/>
            <person name="Chalot M."/>
            <person name="Chapman J."/>
            <person name="Chen G.L."/>
            <person name="Cooper D."/>
            <person name="Coutinho P.M."/>
            <person name="Couturier J."/>
            <person name="Covert S."/>
            <person name="Cronk Q."/>
            <person name="Cunningham R."/>
            <person name="Davis J."/>
            <person name="Degroeve S."/>
            <person name="Dejardin A."/>
            <person name="Depamphilis C."/>
            <person name="Detter J."/>
            <person name="Dirks B."/>
            <person name="Dubchak I."/>
            <person name="Duplessis S."/>
            <person name="Ehlting J."/>
            <person name="Ellis B."/>
            <person name="Gendler K."/>
            <person name="Goodstein D."/>
            <person name="Gribskov M."/>
            <person name="Grimwood J."/>
            <person name="Groover A."/>
            <person name="Gunter L."/>
            <person name="Hamberger B."/>
            <person name="Heinze B."/>
            <person name="Helariutta Y."/>
            <person name="Henrissat B."/>
            <person name="Holligan D."/>
            <person name="Holt R."/>
            <person name="Huang W."/>
            <person name="Islam-Faridi N."/>
            <person name="Jones S."/>
            <person name="Jones-Rhoades M."/>
            <person name="Jorgensen R."/>
            <person name="Joshi C."/>
            <person name="Kangasjarvi J."/>
            <person name="Karlsson J."/>
            <person name="Kelleher C."/>
            <person name="Kirkpatrick R."/>
            <person name="Kirst M."/>
            <person name="Kohler A."/>
            <person name="Kalluri U."/>
            <person name="Larimer F."/>
            <person name="Leebens-Mack J."/>
            <person name="Leple J.C."/>
            <person name="Locascio P."/>
            <person name="Lou Y."/>
            <person name="Lucas S."/>
            <person name="Martin F."/>
            <person name="Montanini B."/>
            <person name="Napoli C."/>
            <person name="Nelson D.R."/>
            <person name="Nelson C."/>
            <person name="Nieminen K."/>
            <person name="Nilsson O."/>
            <person name="Pereda V."/>
            <person name="Peter G."/>
            <person name="Philippe R."/>
            <person name="Pilate G."/>
            <person name="Poliakov A."/>
            <person name="Razumovskaya J."/>
            <person name="Richardson P."/>
            <person name="Rinaldi C."/>
            <person name="Ritland K."/>
            <person name="Rouze P."/>
            <person name="Ryaboy D."/>
            <person name="Schmutz J."/>
            <person name="Schrader J."/>
            <person name="Segerman B."/>
            <person name="Shin H."/>
            <person name="Siddiqui A."/>
            <person name="Sterky F."/>
            <person name="Terry A."/>
            <person name="Tsai C.J."/>
            <person name="Uberbacher E."/>
            <person name="Unneberg P."/>
            <person name="Vahala J."/>
            <person name="Wall K."/>
            <person name="Wessler S."/>
            <person name="Yang G."/>
            <person name="Yin T."/>
            <person name="Douglas C."/>
            <person name="Marra M."/>
            <person name="Sandberg G."/>
            <person name="Van de Peer Y."/>
            <person name="Rokhsar D."/>
        </authorList>
    </citation>
    <scope>NUCLEOTIDE SEQUENCE [LARGE SCALE GENOMIC DNA]</scope>
    <source>
        <strain evidence="3">cv. Nisqually</strain>
    </source>
</reference>
<feature type="signal peptide" evidence="1">
    <location>
        <begin position="1"/>
        <end position="20"/>
    </location>
</feature>
<dbReference type="EMBL" id="CM009294">
    <property type="protein sequence ID" value="RQO90992.1"/>
    <property type="molecule type" value="Genomic_DNA"/>
</dbReference>
<organism evidence="2 3">
    <name type="scientific">Populus trichocarpa</name>
    <name type="common">Western balsam poplar</name>
    <name type="synonym">Populus balsamifera subsp. trichocarpa</name>
    <dbReference type="NCBI Taxonomy" id="3694"/>
    <lineage>
        <taxon>Eukaryota</taxon>
        <taxon>Viridiplantae</taxon>
        <taxon>Streptophyta</taxon>
        <taxon>Embryophyta</taxon>
        <taxon>Tracheophyta</taxon>
        <taxon>Spermatophyta</taxon>
        <taxon>Magnoliopsida</taxon>
        <taxon>eudicotyledons</taxon>
        <taxon>Gunneridae</taxon>
        <taxon>Pentapetalae</taxon>
        <taxon>rosids</taxon>
        <taxon>fabids</taxon>
        <taxon>Malpighiales</taxon>
        <taxon>Salicaceae</taxon>
        <taxon>Saliceae</taxon>
        <taxon>Populus</taxon>
    </lineage>
</organism>
<name>A0A3N7F3X3_POPTR</name>
<keyword evidence="3" id="KW-1185">Reference proteome</keyword>
<dbReference type="Proteomes" id="UP000006729">
    <property type="component" value="Chromosome 5"/>
</dbReference>
<protein>
    <submittedName>
        <fullName evidence="2">Uncharacterized protein</fullName>
    </submittedName>
</protein>
<dbReference type="AlphaFoldDB" id="A0A3N7F3X3"/>
<dbReference type="InParanoid" id="A0A3N7F3X3"/>
<evidence type="ECO:0000313" key="3">
    <source>
        <dbReference type="Proteomes" id="UP000006729"/>
    </source>
</evidence>
<sequence length="88" mass="9282">MDSRLHIVLALLLLICVGAAQVKSQESLPQCLAACGQDIMKCAETCASKGPLEDAISCIETCSVDNFTCMYDCATTAVIPPSPPPVEH</sequence>
<dbReference type="Gramene" id="Potri.005G237401.1.v4.1">
    <property type="protein sequence ID" value="Potri.005G237401.1.v4.1"/>
    <property type="gene ID" value="Potri.005G237401.v4.1"/>
</dbReference>
<evidence type="ECO:0000256" key="1">
    <source>
        <dbReference type="SAM" id="SignalP"/>
    </source>
</evidence>
<feature type="chain" id="PRO_5018025855" evidence="1">
    <location>
        <begin position="21"/>
        <end position="88"/>
    </location>
</feature>
<proteinExistence type="predicted"/>
<accession>A0A3N7F3X3</accession>
<dbReference type="OMA" id="GIKCAIS"/>